<dbReference type="eggNOG" id="KOG3122">
    <property type="taxonomic scope" value="Eukaryota"/>
</dbReference>
<evidence type="ECO:0000256" key="4">
    <source>
        <dbReference type="ARBA" id="ARBA00023242"/>
    </source>
</evidence>
<feature type="compositionally biased region" description="Gly residues" evidence="5">
    <location>
        <begin position="127"/>
        <end position="139"/>
    </location>
</feature>
<feature type="region of interest" description="Disordered" evidence="5">
    <location>
        <begin position="1"/>
        <end position="317"/>
    </location>
</feature>
<comment type="subcellular location">
    <subcellularLocation>
        <location evidence="1">Nucleus</location>
    </subcellularLocation>
</comment>
<dbReference type="GO" id="GO:0003677">
    <property type="term" value="F:DNA binding"/>
    <property type="evidence" value="ECO:0007669"/>
    <property type="project" value="InterPro"/>
</dbReference>
<feature type="compositionally biased region" description="Low complexity" evidence="5">
    <location>
        <begin position="354"/>
        <end position="372"/>
    </location>
</feature>
<keyword evidence="4" id="KW-0539">Nucleus</keyword>
<dbReference type="GO" id="GO:0005666">
    <property type="term" value="C:RNA polymerase III complex"/>
    <property type="evidence" value="ECO:0007669"/>
    <property type="project" value="InterPro"/>
</dbReference>
<feature type="region of interest" description="Disordered" evidence="5">
    <location>
        <begin position="438"/>
        <end position="463"/>
    </location>
</feature>
<feature type="compositionally biased region" description="Basic and acidic residues" evidence="5">
    <location>
        <begin position="85"/>
        <end position="112"/>
    </location>
</feature>
<evidence type="ECO:0000256" key="1">
    <source>
        <dbReference type="ARBA" id="ARBA00004123"/>
    </source>
</evidence>
<dbReference type="PANTHER" id="PTHR13408:SF0">
    <property type="entry name" value="DNA-DIRECTED RNA POLYMERASE III SUBUNIT RPC4"/>
    <property type="match status" value="1"/>
</dbReference>
<evidence type="ECO:0000256" key="3">
    <source>
        <dbReference type="ARBA" id="ARBA00023163"/>
    </source>
</evidence>
<comment type="caution">
    <text evidence="6">The sequence shown here is derived from an EMBL/GenBank/DDBJ whole genome shotgun (WGS) entry which is preliminary data.</text>
</comment>
<gene>
    <name evidence="6" type="ORF">GQ26_0220630</name>
</gene>
<name>A0A093V0E1_TALMA</name>
<feature type="compositionally biased region" description="Acidic residues" evidence="5">
    <location>
        <begin position="196"/>
        <end position="206"/>
    </location>
</feature>
<dbReference type="GO" id="GO:0042797">
    <property type="term" value="P:tRNA transcription by RNA polymerase III"/>
    <property type="evidence" value="ECO:0007669"/>
    <property type="project" value="TreeGrafter"/>
</dbReference>
<dbReference type="AlphaFoldDB" id="A0A093V0E1"/>
<accession>A0A093V0E1</accession>
<evidence type="ECO:0000256" key="2">
    <source>
        <dbReference type="ARBA" id="ARBA00022478"/>
    </source>
</evidence>
<sequence>MPPKAAGRGAARRPGERETAPANSTEVASSSTTPSTRPPVQRLQSLNRRTPGGSIGPRGGSLSRDELGGPTKPALKFAPRSANRRTKEERDAILELEAERNRQRLSEAEAIQRARLGNAPRARGRGGRGGMMFGGPGGFKRGRGGRFENDSRSSPALRHTLSRSHTPAHWRTNNNAGYSSDEDEQASALRISIDEINLDEESDEEAEVKKDPKGKKAARKLAFPLRGPRPIRVERHEHEERVVSVDVEASTTAAAEPSRQATEEEESDNELFISEEPTTPRVKREPADGDVAMADVPHAEARDETPLPAQRRKARKSVLVKDPRSLLRTKEEIEEFDRHNEDLEALRDILTPDEPVTVEKTTTTTTTTTTEGAGEGEEGGEPKEEVKEEEEPADKNAGRLYLIQFPPLTPNLTVPGAGQPIEVQDDIATEDVTVVQDNSLGEPEVKREEGEEEDLKPAKRPPGKLVTATQRQLPAGRVGRLHLHKSGRVTLDWGGISFELDKGANVNFVQEAVIASGPTIAGGEEDTGERAVWSMGQLSEKFIASPEWNKLL</sequence>
<proteinExistence type="predicted"/>
<keyword evidence="2 6" id="KW-0240">DNA-directed RNA polymerase</keyword>
<dbReference type="InterPro" id="IPR007811">
    <property type="entry name" value="RPC4"/>
</dbReference>
<dbReference type="PANTHER" id="PTHR13408">
    <property type="entry name" value="DNA-DIRECTED RNA POLYMERASE III"/>
    <property type="match status" value="1"/>
</dbReference>
<evidence type="ECO:0000256" key="5">
    <source>
        <dbReference type="SAM" id="MobiDB-lite"/>
    </source>
</evidence>
<dbReference type="EMBL" id="JPOX01000022">
    <property type="protein sequence ID" value="KFX45655.1"/>
    <property type="molecule type" value="Genomic_DNA"/>
</dbReference>
<protein>
    <submittedName>
        <fullName evidence="6">DNA-directed RNA polymerase III subunit rpc4</fullName>
    </submittedName>
</protein>
<feature type="compositionally biased region" description="Low complexity" evidence="5">
    <location>
        <begin position="29"/>
        <end position="39"/>
    </location>
</feature>
<reference evidence="6" key="1">
    <citation type="journal article" date="2014" name="PLoS Genet.">
        <title>Signature Gene Expression Reveals Novel Clues to the Molecular Mechanisms of Dimorphic Transition in Penicillium marneffei.</title>
        <authorList>
            <person name="Yang E."/>
            <person name="Wang G."/>
            <person name="Cai J."/>
            <person name="Woo P.C."/>
            <person name="Lau S.K."/>
            <person name="Yuen K.-Y."/>
            <person name="Chow W.-N."/>
            <person name="Lin X."/>
        </authorList>
    </citation>
    <scope>NUCLEOTIDE SEQUENCE [LARGE SCALE GENOMIC DNA]</scope>
    <source>
        <strain evidence="6">PM1</strain>
    </source>
</reference>
<evidence type="ECO:0000313" key="6">
    <source>
        <dbReference type="EMBL" id="KFX45655.1"/>
    </source>
</evidence>
<dbReference type="HOGENOM" id="CLU_024330_0_0_1"/>
<keyword evidence="3" id="KW-0804">Transcription</keyword>
<dbReference type="Pfam" id="PF05132">
    <property type="entry name" value="RNA_pol_Rpc4"/>
    <property type="match status" value="1"/>
</dbReference>
<feature type="region of interest" description="Disordered" evidence="5">
    <location>
        <begin position="345"/>
        <end position="398"/>
    </location>
</feature>
<feature type="compositionally biased region" description="Basic and acidic residues" evidence="5">
    <location>
        <begin position="231"/>
        <end position="243"/>
    </location>
</feature>
<organism evidence="6">
    <name type="scientific">Talaromyces marneffei PM1</name>
    <dbReference type="NCBI Taxonomy" id="1077442"/>
    <lineage>
        <taxon>Eukaryota</taxon>
        <taxon>Fungi</taxon>
        <taxon>Dikarya</taxon>
        <taxon>Ascomycota</taxon>
        <taxon>Pezizomycotina</taxon>
        <taxon>Eurotiomycetes</taxon>
        <taxon>Eurotiomycetidae</taxon>
        <taxon>Eurotiales</taxon>
        <taxon>Trichocomaceae</taxon>
        <taxon>Talaromyces</taxon>
        <taxon>Talaromyces sect. Talaromyces</taxon>
    </lineage>
</organism>